<gene>
    <name evidence="1" type="ORF">DY000_02042300</name>
</gene>
<accession>A0ABQ7BLE2</accession>
<reference evidence="1 2" key="1">
    <citation type="journal article" date="2020" name="BMC Genomics">
        <title>Intraspecific diversification of the crop wild relative Brassica cretica Lam. using demographic model selection.</title>
        <authorList>
            <person name="Kioukis A."/>
            <person name="Michalopoulou V.A."/>
            <person name="Briers L."/>
            <person name="Pirintsos S."/>
            <person name="Studholme D.J."/>
            <person name="Pavlidis P."/>
            <person name="Sarris P.F."/>
        </authorList>
    </citation>
    <scope>NUCLEOTIDE SEQUENCE [LARGE SCALE GENOMIC DNA]</scope>
    <source>
        <strain evidence="2">cv. PFS-1207/04</strain>
    </source>
</reference>
<name>A0ABQ7BLE2_BRACR</name>
<sequence length="77" mass="8301">MRKVKNMLTETLMACPAGLISNGQISLGTNQPNGPHDHANPATYTHMKTRIQSAVAGVKVPVPVVPNFKPINEPTRI</sequence>
<dbReference type="Proteomes" id="UP000266723">
    <property type="component" value="Unassembled WGS sequence"/>
</dbReference>
<comment type="caution">
    <text evidence="1">The sequence shown here is derived from an EMBL/GenBank/DDBJ whole genome shotgun (WGS) entry which is preliminary data.</text>
</comment>
<proteinExistence type="predicted"/>
<dbReference type="EMBL" id="QGKV02001507">
    <property type="protein sequence ID" value="KAF3533162.1"/>
    <property type="molecule type" value="Genomic_DNA"/>
</dbReference>
<organism evidence="1 2">
    <name type="scientific">Brassica cretica</name>
    <name type="common">Mustard</name>
    <dbReference type="NCBI Taxonomy" id="69181"/>
    <lineage>
        <taxon>Eukaryota</taxon>
        <taxon>Viridiplantae</taxon>
        <taxon>Streptophyta</taxon>
        <taxon>Embryophyta</taxon>
        <taxon>Tracheophyta</taxon>
        <taxon>Spermatophyta</taxon>
        <taxon>Magnoliopsida</taxon>
        <taxon>eudicotyledons</taxon>
        <taxon>Gunneridae</taxon>
        <taxon>Pentapetalae</taxon>
        <taxon>rosids</taxon>
        <taxon>malvids</taxon>
        <taxon>Brassicales</taxon>
        <taxon>Brassicaceae</taxon>
        <taxon>Brassiceae</taxon>
        <taxon>Brassica</taxon>
    </lineage>
</organism>
<keyword evidence="2" id="KW-1185">Reference proteome</keyword>
<evidence type="ECO:0000313" key="2">
    <source>
        <dbReference type="Proteomes" id="UP000266723"/>
    </source>
</evidence>
<evidence type="ECO:0000313" key="1">
    <source>
        <dbReference type="EMBL" id="KAF3533162.1"/>
    </source>
</evidence>
<protein>
    <submittedName>
        <fullName evidence="1">Uncharacterized protein</fullName>
    </submittedName>
</protein>